<keyword evidence="1" id="KW-1185">Reference proteome</keyword>
<name>A0AC55CYU8_ECHTE</name>
<gene>
    <name evidence="2" type="primary">LOC101661135</name>
</gene>
<proteinExistence type="predicted"/>
<reference evidence="2" key="1">
    <citation type="submission" date="2025-08" db="UniProtKB">
        <authorList>
            <consortium name="RefSeq"/>
        </authorList>
    </citation>
    <scope>IDENTIFICATION</scope>
</reference>
<evidence type="ECO:0000313" key="2">
    <source>
        <dbReference type="RefSeq" id="XP_045144663.1"/>
    </source>
</evidence>
<sequence length="188" mass="20996">MDVHTALQEGLKTALVHDGPARGNVDAAKALEQRHLCVLASTCDEPVDVQWVDALCARHHVDRIQVDDRQKLGEWAGLCTTDRAGKPRKGVGCSCAVVKDYGKESQAKDVTEEYFKCQKKRAEHLVTLLTDHSPFLGLRVALDTWSPPSLELAVENRSRVKSLCASNLWFRSFVINWSHFLLLTGFLD</sequence>
<dbReference type="RefSeq" id="XP_045144663.1">
    <property type="nucleotide sequence ID" value="XM_045288728.1"/>
</dbReference>
<organism evidence="1 2">
    <name type="scientific">Echinops telfairi</name>
    <name type="common">Lesser hedgehog tenrec</name>
    <dbReference type="NCBI Taxonomy" id="9371"/>
    <lineage>
        <taxon>Eukaryota</taxon>
        <taxon>Metazoa</taxon>
        <taxon>Chordata</taxon>
        <taxon>Craniata</taxon>
        <taxon>Vertebrata</taxon>
        <taxon>Euteleostomi</taxon>
        <taxon>Mammalia</taxon>
        <taxon>Eutheria</taxon>
        <taxon>Afrotheria</taxon>
        <taxon>Tenrecidae</taxon>
        <taxon>Tenrecinae</taxon>
        <taxon>Echinops</taxon>
    </lineage>
</organism>
<evidence type="ECO:0000313" key="1">
    <source>
        <dbReference type="Proteomes" id="UP000694863"/>
    </source>
</evidence>
<protein>
    <submittedName>
        <fullName evidence="2">40S ribosomal protein S12-like</fullName>
    </submittedName>
</protein>
<dbReference type="Proteomes" id="UP000694863">
    <property type="component" value="Unplaced"/>
</dbReference>
<accession>A0AC55CYU8</accession>